<dbReference type="SUPFAM" id="SSF53098">
    <property type="entry name" value="Ribonuclease H-like"/>
    <property type="match status" value="1"/>
</dbReference>
<comment type="similarity">
    <text evidence="2">Belongs to the REXO1/REXO3 family.</text>
</comment>
<dbReference type="InterPro" id="IPR034922">
    <property type="entry name" value="REX1-like_exo"/>
</dbReference>
<evidence type="ECO:0000256" key="7">
    <source>
        <dbReference type="SAM" id="MobiDB-lite"/>
    </source>
</evidence>
<evidence type="ECO:0000256" key="4">
    <source>
        <dbReference type="ARBA" id="ARBA00022801"/>
    </source>
</evidence>
<feature type="region of interest" description="Disordered" evidence="7">
    <location>
        <begin position="758"/>
        <end position="848"/>
    </location>
</feature>
<dbReference type="InterPro" id="IPR036397">
    <property type="entry name" value="RNaseH_sf"/>
</dbReference>
<keyword evidence="10" id="KW-1185">Reference proteome</keyword>
<dbReference type="GO" id="GO:0005634">
    <property type="term" value="C:nucleus"/>
    <property type="evidence" value="ECO:0007669"/>
    <property type="project" value="UniProtKB-SubCell"/>
</dbReference>
<feature type="compositionally biased region" description="Basic and acidic residues" evidence="7">
    <location>
        <begin position="318"/>
        <end position="330"/>
    </location>
</feature>
<sequence>MVANKRQRLRLKGAGSHTHAHNRGNLGVGESVTTECGREEGNVLCSREISHLPERVLEHGTLDGSGPQALQTGLQGRPQNADTSEMSVHGASPPACCHDKSSCGQRTVVSEGCQAGGGAVADHEEVNSTRANSAAGVKPDAWRHVGQKKNRKASLRINPQRQHKPSVDELHQLIRWVLCSVAPPLTPGSVRRRSGACKGLASERCPPWLRIQQPHLVTGVMVVILPYVDLSLVRSVQLEVSSFPRMVKEQLTLSRRVKVFRQRTQAPTLPDVTVVASSADPAQSTVDGSGDTEEGEINLPSVGSQAAGETPSKGQKGVLRETSGKKRSCQEGKPQPKRSNLGETEEEKLFLQGVLRTNLQLLPQGFSSFFQFLGSPGGPKIPMRYIHIDSGQHCPIVRGFFSSLFEAKNFRNVDLDNQPPEGCFDLDYYLLTADELKENQYPLPAESGGLPPGYHTIHPALALPPTWTSKSPLIPGSPSPLRSPRAPFSMFPAPVTAEQLFGLDCEMVLTASGEEVGRVSVVNFEGDTVFDVFVLPSSPVLDYRTKYSGLEETHLATADKSLADVHGLLRANLPAEAVLVGHSLESDLHALKLVHLRCIDTSVLYPHSTVGLKNPLKRLVDHFLPGFTMCRHTGHNSVDDARAALLLAKRKAEKGPAFGVHRRQFEPLGLNLGKLVGRADAADEACRTESGQQSRTPAEVERDGRKKAHPPLNIFFVDSLEHGRMEVLKGTRVFLEEDDDLVIQKCIDLLRERGTGGAVVAEPPLTHSHTKRQDLVASEQTTGAPESRPASEVQVGSALRSTGGGAQNALSKNEGCWPQQGLEEGSRALGSSHDTAGHHSASPGPTEGDRLCTTVGVCVLRGYQRLCSETAGLPWHQLYGFKHRAHELVLPKNRLKKQPDVCSTMNESGRRPTKQKRRYDWDGERHVGETGEQEGEAATTWIGEDFHPGGHSPLQQGKEQGTIEPPEERRDNKGATLLEVDRSTMQTKLLTNAKSEGGRGQVVDVEDLFPSVNLKKSLQCMAEMDNHLTTLLAEMQPNDILVLLSPCGNAARYLTLAAAKAALDCPPSDATLNRPECPTGDVLRSRRAGSGFTNCSGEIGEKAGKYRCSQKESTVTPPETDSSATPTTVASGTGFSAPVCECSESKIEWTPEIERELERARCVFQGPGGGAWAAFYLCPDRVLHPKKG</sequence>
<dbReference type="InterPro" id="IPR047021">
    <property type="entry name" value="REXO1/3/4-like"/>
</dbReference>
<comment type="subcellular location">
    <subcellularLocation>
        <location evidence="1">Nucleus</location>
    </subcellularLocation>
</comment>
<dbReference type="Proteomes" id="UP000221165">
    <property type="component" value="Unassembled WGS sequence"/>
</dbReference>
<dbReference type="Gene3D" id="3.30.420.10">
    <property type="entry name" value="Ribonuclease H-like superfamily/Ribonuclease H"/>
    <property type="match status" value="1"/>
</dbReference>
<evidence type="ECO:0000313" key="10">
    <source>
        <dbReference type="Proteomes" id="UP000221165"/>
    </source>
</evidence>
<keyword evidence="6" id="KW-0539">Nucleus</keyword>
<evidence type="ECO:0000256" key="3">
    <source>
        <dbReference type="ARBA" id="ARBA00022722"/>
    </source>
</evidence>
<dbReference type="VEuPathDB" id="ToxoDB:CSUI_002805"/>
<dbReference type="SMART" id="SM00479">
    <property type="entry name" value="EXOIII"/>
    <property type="match status" value="1"/>
</dbReference>
<dbReference type="RefSeq" id="XP_067925018.1">
    <property type="nucleotide sequence ID" value="XM_068063004.1"/>
</dbReference>
<protein>
    <submittedName>
        <fullName evidence="9">Exonuclease domain-containing</fullName>
    </submittedName>
</protein>
<gene>
    <name evidence="9" type="ORF">CSUI_002805</name>
</gene>
<evidence type="ECO:0000256" key="6">
    <source>
        <dbReference type="ARBA" id="ARBA00023242"/>
    </source>
</evidence>
<name>A0A2C6L7F4_9APIC</name>
<dbReference type="PANTHER" id="PTHR12801:SF115">
    <property type="entry name" value="FI18136P1-RELATED"/>
    <property type="match status" value="1"/>
</dbReference>
<dbReference type="EMBL" id="MIGC01001195">
    <property type="protein sequence ID" value="PHJ23342.1"/>
    <property type="molecule type" value="Genomic_DNA"/>
</dbReference>
<dbReference type="OrthoDB" id="8191639at2759"/>
<evidence type="ECO:0000313" key="9">
    <source>
        <dbReference type="EMBL" id="PHJ23342.1"/>
    </source>
</evidence>
<keyword evidence="5 9" id="KW-0269">Exonuclease</keyword>
<dbReference type="GeneID" id="94426215"/>
<evidence type="ECO:0000256" key="1">
    <source>
        <dbReference type="ARBA" id="ARBA00004123"/>
    </source>
</evidence>
<feature type="compositionally biased region" description="Basic and acidic residues" evidence="7">
    <location>
        <begin position="918"/>
        <end position="929"/>
    </location>
</feature>
<evidence type="ECO:0000256" key="2">
    <source>
        <dbReference type="ARBA" id="ARBA00006357"/>
    </source>
</evidence>
<keyword evidence="3" id="KW-0540">Nuclease</keyword>
<evidence type="ECO:0000259" key="8">
    <source>
        <dbReference type="SMART" id="SM00479"/>
    </source>
</evidence>
<feature type="compositionally biased region" description="Basic residues" evidence="7">
    <location>
        <begin position="1"/>
        <end position="11"/>
    </location>
</feature>
<feature type="region of interest" description="Disordered" evidence="7">
    <location>
        <begin position="1"/>
        <end position="31"/>
    </location>
</feature>
<feature type="compositionally biased region" description="Polar residues" evidence="7">
    <location>
        <begin position="1111"/>
        <end position="1130"/>
    </location>
</feature>
<dbReference type="InterPro" id="IPR012337">
    <property type="entry name" value="RNaseH-like_sf"/>
</dbReference>
<feature type="region of interest" description="Disordered" evidence="7">
    <location>
        <begin position="899"/>
        <end position="973"/>
    </location>
</feature>
<feature type="region of interest" description="Disordered" evidence="7">
    <location>
        <begin position="1108"/>
        <end position="1130"/>
    </location>
</feature>
<dbReference type="InterPro" id="IPR013520">
    <property type="entry name" value="Ribonucl_H"/>
</dbReference>
<feature type="region of interest" description="Disordered" evidence="7">
    <location>
        <begin position="683"/>
        <end position="707"/>
    </location>
</feature>
<dbReference type="GO" id="GO:0003676">
    <property type="term" value="F:nucleic acid binding"/>
    <property type="evidence" value="ECO:0007669"/>
    <property type="project" value="InterPro"/>
</dbReference>
<dbReference type="GO" id="GO:0004527">
    <property type="term" value="F:exonuclease activity"/>
    <property type="evidence" value="ECO:0007669"/>
    <property type="project" value="UniProtKB-KW"/>
</dbReference>
<accession>A0A2C6L7F4</accession>
<dbReference type="CDD" id="cd06145">
    <property type="entry name" value="REX1_like"/>
    <property type="match status" value="1"/>
</dbReference>
<keyword evidence="4" id="KW-0378">Hydrolase</keyword>
<evidence type="ECO:0000256" key="5">
    <source>
        <dbReference type="ARBA" id="ARBA00022839"/>
    </source>
</evidence>
<feature type="region of interest" description="Disordered" evidence="7">
    <location>
        <begin position="271"/>
        <end position="344"/>
    </location>
</feature>
<organism evidence="9 10">
    <name type="scientific">Cystoisospora suis</name>
    <dbReference type="NCBI Taxonomy" id="483139"/>
    <lineage>
        <taxon>Eukaryota</taxon>
        <taxon>Sar</taxon>
        <taxon>Alveolata</taxon>
        <taxon>Apicomplexa</taxon>
        <taxon>Conoidasida</taxon>
        <taxon>Coccidia</taxon>
        <taxon>Eucoccidiorida</taxon>
        <taxon>Eimeriorina</taxon>
        <taxon>Sarcocystidae</taxon>
        <taxon>Cystoisospora</taxon>
    </lineage>
</organism>
<dbReference type="AlphaFoldDB" id="A0A2C6L7F4"/>
<dbReference type="PANTHER" id="PTHR12801">
    <property type="entry name" value="RNA EXONUCLEASE REXO1 / RECO3 FAMILY MEMBER-RELATED"/>
    <property type="match status" value="1"/>
</dbReference>
<proteinExistence type="inferred from homology"/>
<feature type="domain" description="Exonuclease" evidence="8">
    <location>
        <begin position="499"/>
        <end position="657"/>
    </location>
</feature>
<comment type="caution">
    <text evidence="9">The sequence shown here is derived from an EMBL/GenBank/DDBJ whole genome shotgun (WGS) entry which is preliminary data.</text>
</comment>
<reference evidence="9 10" key="1">
    <citation type="journal article" date="2017" name="Int. J. Parasitol.">
        <title>The genome of the protozoan parasite Cystoisospora suis and a reverse vaccinology approach to identify vaccine candidates.</title>
        <authorList>
            <person name="Palmieri N."/>
            <person name="Shrestha A."/>
            <person name="Ruttkowski B."/>
            <person name="Beck T."/>
            <person name="Vogl C."/>
            <person name="Tomley F."/>
            <person name="Blake D.P."/>
            <person name="Joachim A."/>
        </authorList>
    </citation>
    <scope>NUCLEOTIDE SEQUENCE [LARGE SCALE GENOMIC DNA]</scope>
    <source>
        <strain evidence="9 10">Wien I</strain>
    </source>
</reference>